<evidence type="ECO:0000313" key="2">
    <source>
        <dbReference type="EMBL" id="RAS27887.1"/>
    </source>
</evidence>
<evidence type="ECO:0000256" key="1">
    <source>
        <dbReference type="SAM" id="Phobius"/>
    </source>
</evidence>
<organism evidence="2 3">
    <name type="scientific">Paraburkholderia bryophila</name>
    <dbReference type="NCBI Taxonomy" id="420952"/>
    <lineage>
        <taxon>Bacteria</taxon>
        <taxon>Pseudomonadati</taxon>
        <taxon>Pseudomonadota</taxon>
        <taxon>Betaproteobacteria</taxon>
        <taxon>Burkholderiales</taxon>
        <taxon>Burkholderiaceae</taxon>
        <taxon>Paraburkholderia</taxon>
    </lineage>
</organism>
<gene>
    <name evidence="2" type="ORF">BX591_11296</name>
</gene>
<keyword evidence="1" id="KW-0472">Membrane</keyword>
<keyword evidence="1" id="KW-0812">Transmembrane</keyword>
<evidence type="ECO:0000313" key="3">
    <source>
        <dbReference type="Proteomes" id="UP000248918"/>
    </source>
</evidence>
<dbReference type="Proteomes" id="UP000248918">
    <property type="component" value="Unassembled WGS sequence"/>
</dbReference>
<sequence length="79" mass="8656">MTPTWRRCPSQYQVMETTMTTYFTIGDFILVIPMALAGALFVGALPCKTEFRHNVLRVLGALLGVVFAVVLVEGLPALV</sequence>
<dbReference type="EMBL" id="QLTK01000012">
    <property type="protein sequence ID" value="RAS27887.1"/>
    <property type="molecule type" value="Genomic_DNA"/>
</dbReference>
<dbReference type="AlphaFoldDB" id="A0A329C1G0"/>
<name>A0A329C1G0_9BURK</name>
<proteinExistence type="predicted"/>
<feature type="transmembrane region" description="Helical" evidence="1">
    <location>
        <begin position="55"/>
        <end position="78"/>
    </location>
</feature>
<accession>A0A329C1G0</accession>
<comment type="caution">
    <text evidence="2">The sequence shown here is derived from an EMBL/GenBank/DDBJ whole genome shotgun (WGS) entry which is preliminary data.</text>
</comment>
<feature type="transmembrane region" description="Helical" evidence="1">
    <location>
        <begin position="20"/>
        <end position="43"/>
    </location>
</feature>
<keyword evidence="1" id="KW-1133">Transmembrane helix</keyword>
<reference evidence="2 3" key="1">
    <citation type="submission" date="2018-06" db="EMBL/GenBank/DDBJ databases">
        <title>Genomic Encyclopedia of Type Strains, Phase III (KMG-III): the genomes of soil and plant-associated and newly described type strains.</title>
        <authorList>
            <person name="Whitman W."/>
        </authorList>
    </citation>
    <scope>NUCLEOTIDE SEQUENCE [LARGE SCALE GENOMIC DNA]</scope>
    <source>
        <strain evidence="2 3">LMG 23644</strain>
    </source>
</reference>
<protein>
    <submittedName>
        <fullName evidence="2">Uncharacterized protein</fullName>
    </submittedName>
</protein>